<evidence type="ECO:0000256" key="9">
    <source>
        <dbReference type="SAM" id="Phobius"/>
    </source>
</evidence>
<dbReference type="Proteomes" id="UP001166291">
    <property type="component" value="Unassembled WGS sequence"/>
</dbReference>
<dbReference type="RefSeq" id="WP_219041867.1">
    <property type="nucleotide sequence ID" value="NZ_JAHWDQ010000001.1"/>
</dbReference>
<organism evidence="10 11">
    <name type="scientific">Zhongshania aquimaris</name>
    <dbReference type="NCBI Taxonomy" id="2857107"/>
    <lineage>
        <taxon>Bacteria</taxon>
        <taxon>Pseudomonadati</taxon>
        <taxon>Pseudomonadota</taxon>
        <taxon>Gammaproteobacteria</taxon>
        <taxon>Cellvibrionales</taxon>
        <taxon>Spongiibacteraceae</taxon>
        <taxon>Zhongshania</taxon>
    </lineage>
</organism>
<comment type="subcellular location">
    <subcellularLocation>
        <location evidence="1">Cell inner membrane</location>
        <topology evidence="1">Multi-pass membrane protein</topology>
    </subcellularLocation>
</comment>
<dbReference type="PANTHER" id="PTHR30574">
    <property type="entry name" value="INNER MEMBRANE PROTEIN YEDE"/>
    <property type="match status" value="1"/>
</dbReference>
<evidence type="ECO:0000313" key="10">
    <source>
        <dbReference type="EMBL" id="MBW2939619.1"/>
    </source>
</evidence>
<gene>
    <name evidence="10" type="ORF">KXJ70_02445</name>
</gene>
<keyword evidence="2" id="KW-0813">Transport</keyword>
<keyword evidence="4" id="KW-0997">Cell inner membrane</keyword>
<dbReference type="PANTHER" id="PTHR30574:SF1">
    <property type="entry name" value="SULPHUR TRANSPORT DOMAIN-CONTAINING PROTEIN"/>
    <property type="match status" value="1"/>
</dbReference>
<evidence type="ECO:0000256" key="6">
    <source>
        <dbReference type="ARBA" id="ARBA00022989"/>
    </source>
</evidence>
<dbReference type="Pfam" id="PF04143">
    <property type="entry name" value="Sulf_transp"/>
    <property type="match status" value="1"/>
</dbReference>
<keyword evidence="11" id="KW-1185">Reference proteome</keyword>
<proteinExistence type="inferred from homology"/>
<dbReference type="EMBL" id="JAHWDQ010000001">
    <property type="protein sequence ID" value="MBW2939619.1"/>
    <property type="molecule type" value="Genomic_DNA"/>
</dbReference>
<comment type="caution">
    <text evidence="10">The sequence shown here is derived from an EMBL/GenBank/DDBJ whole genome shotgun (WGS) entry which is preliminary data.</text>
</comment>
<comment type="similarity">
    <text evidence="8">Belongs to the TsuA/YedE (TC 9.B.102) family.</text>
</comment>
<protein>
    <submittedName>
        <fullName evidence="10">YeeE/YedE family protein</fullName>
    </submittedName>
</protein>
<evidence type="ECO:0000313" key="11">
    <source>
        <dbReference type="Proteomes" id="UP001166291"/>
    </source>
</evidence>
<feature type="transmembrane region" description="Helical" evidence="9">
    <location>
        <begin position="121"/>
        <end position="142"/>
    </location>
</feature>
<evidence type="ECO:0000256" key="5">
    <source>
        <dbReference type="ARBA" id="ARBA00022692"/>
    </source>
</evidence>
<feature type="transmembrane region" description="Helical" evidence="9">
    <location>
        <begin position="12"/>
        <end position="34"/>
    </location>
</feature>
<keyword evidence="6 9" id="KW-1133">Transmembrane helix</keyword>
<sequence>MVVETAFTPVTAIIGGAMIGLAALVLMWSVGRIAGISGIVAGAILEAEDERNWRLLFLAGLFVGALIASVITGALDDVSSIASTPVLIMAGLLVGIGTRMGGGCTSGHGVCGISRFSQRSIVATAVFMASGAATVFVIRHLFGEGV</sequence>
<keyword evidence="7 9" id="KW-0472">Membrane</keyword>
<evidence type="ECO:0000256" key="1">
    <source>
        <dbReference type="ARBA" id="ARBA00004429"/>
    </source>
</evidence>
<evidence type="ECO:0000256" key="3">
    <source>
        <dbReference type="ARBA" id="ARBA00022475"/>
    </source>
</evidence>
<accession>A0ABS6VMS4</accession>
<name>A0ABS6VMS4_9GAMM</name>
<evidence type="ECO:0000256" key="2">
    <source>
        <dbReference type="ARBA" id="ARBA00022448"/>
    </source>
</evidence>
<keyword evidence="3" id="KW-1003">Cell membrane</keyword>
<evidence type="ECO:0000256" key="4">
    <source>
        <dbReference type="ARBA" id="ARBA00022519"/>
    </source>
</evidence>
<evidence type="ECO:0000256" key="7">
    <source>
        <dbReference type="ARBA" id="ARBA00023136"/>
    </source>
</evidence>
<dbReference type="InterPro" id="IPR007272">
    <property type="entry name" value="Sulf_transp_TsuA/YedE"/>
</dbReference>
<evidence type="ECO:0000256" key="8">
    <source>
        <dbReference type="ARBA" id="ARBA00035655"/>
    </source>
</evidence>
<feature type="transmembrane region" description="Helical" evidence="9">
    <location>
        <begin position="55"/>
        <end position="75"/>
    </location>
</feature>
<feature type="transmembrane region" description="Helical" evidence="9">
    <location>
        <begin position="81"/>
        <end position="100"/>
    </location>
</feature>
<reference evidence="10" key="1">
    <citation type="submission" date="2021-07" db="EMBL/GenBank/DDBJ databases">
        <title>Zhongshania sp. CAU 1632 isolated from seawater.</title>
        <authorList>
            <person name="Kim W."/>
        </authorList>
    </citation>
    <scope>NUCLEOTIDE SEQUENCE</scope>
    <source>
        <strain evidence="10">CAU 1632</strain>
    </source>
</reference>
<keyword evidence="5 9" id="KW-0812">Transmembrane</keyword>